<reference evidence="1 2" key="1">
    <citation type="submission" date="2018-10" db="EMBL/GenBank/DDBJ databases">
        <title>Genome sequencing of Mucilaginibacter sp. HYN0043.</title>
        <authorList>
            <person name="Kim M."/>
            <person name="Yi H."/>
        </authorList>
    </citation>
    <scope>NUCLEOTIDE SEQUENCE [LARGE SCALE GENOMIC DNA]</scope>
    <source>
        <strain evidence="1 2">HYN0043</strain>
    </source>
</reference>
<gene>
    <name evidence="1" type="ORF">HYN43_003270</name>
</gene>
<accession>A0A494VHV3</accession>
<evidence type="ECO:0000313" key="2">
    <source>
        <dbReference type="Proteomes" id="UP000270046"/>
    </source>
</evidence>
<protein>
    <submittedName>
        <fullName evidence="1">Uncharacterized protein</fullName>
    </submittedName>
</protein>
<dbReference type="Proteomes" id="UP000270046">
    <property type="component" value="Chromosome"/>
</dbReference>
<dbReference type="KEGG" id="muh:HYN43_003270"/>
<keyword evidence="2" id="KW-1185">Reference proteome</keyword>
<dbReference type="AlphaFoldDB" id="A0A494VHV3"/>
<evidence type="ECO:0000313" key="1">
    <source>
        <dbReference type="EMBL" id="AYL94377.1"/>
    </source>
</evidence>
<proteinExistence type="predicted"/>
<name>A0A494VHV3_9SPHI</name>
<organism evidence="1 2">
    <name type="scientific">Mucilaginibacter celer</name>
    <dbReference type="NCBI Taxonomy" id="2305508"/>
    <lineage>
        <taxon>Bacteria</taxon>
        <taxon>Pseudomonadati</taxon>
        <taxon>Bacteroidota</taxon>
        <taxon>Sphingobacteriia</taxon>
        <taxon>Sphingobacteriales</taxon>
        <taxon>Sphingobacteriaceae</taxon>
        <taxon>Mucilaginibacter</taxon>
    </lineage>
</organism>
<sequence length="66" mass="7345">MLEANLHLFSGQGQASAAIKNLHTCAALRVVFFATALFRSPPAQVFCLYQRPNEGFAEMDLIEQIF</sequence>
<dbReference type="EMBL" id="CP032869">
    <property type="protein sequence ID" value="AYL94377.1"/>
    <property type="molecule type" value="Genomic_DNA"/>
</dbReference>